<dbReference type="InterPro" id="IPR035906">
    <property type="entry name" value="MetI-like_sf"/>
</dbReference>
<dbReference type="PANTHER" id="PTHR30151">
    <property type="entry name" value="ALKANE SULFONATE ABC TRANSPORTER-RELATED, MEMBRANE SUBUNIT"/>
    <property type="match status" value="1"/>
</dbReference>
<comment type="similarity">
    <text evidence="7">Belongs to the binding-protein-dependent transport system permease family.</text>
</comment>
<keyword evidence="2 7" id="KW-0813">Transport</keyword>
<evidence type="ECO:0000259" key="8">
    <source>
        <dbReference type="PROSITE" id="PS50928"/>
    </source>
</evidence>
<accession>A0ABT5MIF0</accession>
<keyword evidence="10" id="KW-1185">Reference proteome</keyword>
<evidence type="ECO:0000256" key="3">
    <source>
        <dbReference type="ARBA" id="ARBA00022475"/>
    </source>
</evidence>
<feature type="domain" description="ABC transmembrane type-1" evidence="8">
    <location>
        <begin position="92"/>
        <end position="285"/>
    </location>
</feature>
<evidence type="ECO:0000256" key="6">
    <source>
        <dbReference type="ARBA" id="ARBA00023136"/>
    </source>
</evidence>
<proteinExistence type="inferred from homology"/>
<comment type="subcellular location">
    <subcellularLocation>
        <location evidence="1 7">Cell membrane</location>
        <topology evidence="1 7">Multi-pass membrane protein</topology>
    </subcellularLocation>
</comment>
<reference evidence="9 10" key="1">
    <citation type="submission" date="2023-02" db="EMBL/GenBank/DDBJ databases">
        <title>Bacterial whole genome sequence for Curvibacter sp. HBC28.</title>
        <authorList>
            <person name="Le V."/>
            <person name="Ko S.-R."/>
            <person name="Ahn C.-Y."/>
            <person name="Oh H.-M."/>
        </authorList>
    </citation>
    <scope>NUCLEOTIDE SEQUENCE [LARGE SCALE GENOMIC DNA]</scope>
    <source>
        <strain evidence="9 10">HBC28</strain>
    </source>
</reference>
<evidence type="ECO:0000256" key="5">
    <source>
        <dbReference type="ARBA" id="ARBA00022989"/>
    </source>
</evidence>
<dbReference type="PANTHER" id="PTHR30151:SF41">
    <property type="entry name" value="ABC TRANSPORTER PERMEASE PROTEIN"/>
    <property type="match status" value="1"/>
</dbReference>
<dbReference type="SUPFAM" id="SSF161098">
    <property type="entry name" value="MetI-like"/>
    <property type="match status" value="1"/>
</dbReference>
<dbReference type="Proteomes" id="UP001528672">
    <property type="component" value="Unassembled WGS sequence"/>
</dbReference>
<dbReference type="PROSITE" id="PS50928">
    <property type="entry name" value="ABC_TM1"/>
    <property type="match status" value="1"/>
</dbReference>
<feature type="transmembrane region" description="Helical" evidence="7">
    <location>
        <begin position="263"/>
        <end position="284"/>
    </location>
</feature>
<evidence type="ECO:0000256" key="4">
    <source>
        <dbReference type="ARBA" id="ARBA00022692"/>
    </source>
</evidence>
<dbReference type="InterPro" id="IPR000515">
    <property type="entry name" value="MetI-like"/>
</dbReference>
<feature type="transmembrane region" description="Helical" evidence="7">
    <location>
        <begin position="206"/>
        <end position="232"/>
    </location>
</feature>
<evidence type="ECO:0000313" key="10">
    <source>
        <dbReference type="Proteomes" id="UP001528672"/>
    </source>
</evidence>
<feature type="transmembrane region" description="Helical" evidence="7">
    <location>
        <begin position="166"/>
        <end position="185"/>
    </location>
</feature>
<feature type="transmembrane region" description="Helical" evidence="7">
    <location>
        <begin position="12"/>
        <end position="34"/>
    </location>
</feature>
<dbReference type="Pfam" id="PF00528">
    <property type="entry name" value="BPD_transp_1"/>
    <property type="match status" value="1"/>
</dbReference>
<organism evidence="9 10">
    <name type="scientific">Curvibacter microcysteis</name>
    <dbReference type="NCBI Taxonomy" id="3026419"/>
    <lineage>
        <taxon>Bacteria</taxon>
        <taxon>Pseudomonadati</taxon>
        <taxon>Pseudomonadota</taxon>
        <taxon>Betaproteobacteria</taxon>
        <taxon>Burkholderiales</taxon>
        <taxon>Comamonadaceae</taxon>
        <taxon>Curvibacter</taxon>
    </lineage>
</organism>
<feature type="transmembrane region" description="Helical" evidence="7">
    <location>
        <begin position="92"/>
        <end position="122"/>
    </location>
</feature>
<dbReference type="CDD" id="cd06261">
    <property type="entry name" value="TM_PBP2"/>
    <property type="match status" value="1"/>
</dbReference>
<keyword evidence="3" id="KW-1003">Cell membrane</keyword>
<comment type="caution">
    <text evidence="9">The sequence shown here is derived from an EMBL/GenBank/DDBJ whole genome shotgun (WGS) entry which is preliminary data.</text>
</comment>
<keyword evidence="4 7" id="KW-0812">Transmembrane</keyword>
<evidence type="ECO:0000256" key="7">
    <source>
        <dbReference type="RuleBase" id="RU363032"/>
    </source>
</evidence>
<dbReference type="Gene3D" id="1.10.3720.10">
    <property type="entry name" value="MetI-like"/>
    <property type="match status" value="1"/>
</dbReference>
<dbReference type="EMBL" id="JAQSIO010000006">
    <property type="protein sequence ID" value="MDD0816201.1"/>
    <property type="molecule type" value="Genomic_DNA"/>
</dbReference>
<sequence length="295" mass="31831">MGTIEWRARWDAWSPVALMIGLALLLWYALAVFLNAPGAIERVLASRGDWTWQDLVQACWSLQRPVLPAPHQIALDFVSSLVDWPIDSPRNLLFHVAVTGQSTLLGFVLGTLLGAVLAVLIVHSRTLDRALLPWVVASQTIPVLAIAPIVLVILGSLGFSGVLPKAVIAMYLCFFPVTVAAVQGLRSPQRIETELMHTYAASRWQALWLLRLPAALPFVFPALRVAIAAGLVGAMVAELPTGAQAGLGARLLTGSYYGNTVQIWSALLMASLLGLALSASMAGLEKWVLRTRSRS</sequence>
<evidence type="ECO:0000256" key="2">
    <source>
        <dbReference type="ARBA" id="ARBA00022448"/>
    </source>
</evidence>
<gene>
    <name evidence="9" type="ORF">PSQ39_16295</name>
</gene>
<protein>
    <submittedName>
        <fullName evidence="9">ABC transporter permease</fullName>
    </submittedName>
</protein>
<dbReference type="RefSeq" id="WP_273927892.1">
    <property type="nucleotide sequence ID" value="NZ_JAQSIO010000006.1"/>
</dbReference>
<keyword evidence="6 7" id="KW-0472">Membrane</keyword>
<feature type="transmembrane region" description="Helical" evidence="7">
    <location>
        <begin position="134"/>
        <end position="154"/>
    </location>
</feature>
<keyword evidence="5 7" id="KW-1133">Transmembrane helix</keyword>
<evidence type="ECO:0000313" key="9">
    <source>
        <dbReference type="EMBL" id="MDD0816201.1"/>
    </source>
</evidence>
<name>A0ABT5MIF0_9BURK</name>
<evidence type="ECO:0000256" key="1">
    <source>
        <dbReference type="ARBA" id="ARBA00004651"/>
    </source>
</evidence>